<keyword evidence="4" id="KW-1185">Reference proteome</keyword>
<organism evidence="3 4">
    <name type="scientific">Saccharothrix coeruleofusca</name>
    <dbReference type="NCBI Taxonomy" id="33919"/>
    <lineage>
        <taxon>Bacteria</taxon>
        <taxon>Bacillati</taxon>
        <taxon>Actinomycetota</taxon>
        <taxon>Actinomycetes</taxon>
        <taxon>Pseudonocardiales</taxon>
        <taxon>Pseudonocardiaceae</taxon>
        <taxon>Saccharothrix</taxon>
    </lineage>
</organism>
<feature type="compositionally biased region" description="Low complexity" evidence="1">
    <location>
        <begin position="133"/>
        <end position="150"/>
    </location>
</feature>
<sequence length="150" mass="15310">MAKIRSFLLIGGLALHGVLAGCDRAEEPHGETIPGVREYPTSAQAPSTPGTTAKPPVSTSHTPPAVRTGGVLPPVAPARTDQRTGQHAPAPESAPEPAREPAPAAPTREVPSSAQEQEFTSTPDAPTNTNSAPETTTPTGDIPGGPYTPE</sequence>
<feature type="region of interest" description="Disordered" evidence="1">
    <location>
        <begin position="25"/>
        <end position="150"/>
    </location>
</feature>
<dbReference type="EMBL" id="BMRG01000001">
    <property type="protein sequence ID" value="GGP34537.1"/>
    <property type="molecule type" value="Genomic_DNA"/>
</dbReference>
<reference evidence="3" key="2">
    <citation type="submission" date="2020-09" db="EMBL/GenBank/DDBJ databases">
        <authorList>
            <person name="Sun Q."/>
            <person name="Ohkuma M."/>
        </authorList>
    </citation>
    <scope>NUCLEOTIDE SEQUENCE</scope>
    <source>
        <strain evidence="3">JCM 3313</strain>
    </source>
</reference>
<evidence type="ECO:0000313" key="3">
    <source>
        <dbReference type="EMBL" id="GGP34537.1"/>
    </source>
</evidence>
<evidence type="ECO:0000256" key="1">
    <source>
        <dbReference type="SAM" id="MobiDB-lite"/>
    </source>
</evidence>
<keyword evidence="2" id="KW-0732">Signal</keyword>
<proteinExistence type="predicted"/>
<evidence type="ECO:0000313" key="4">
    <source>
        <dbReference type="Proteomes" id="UP000639606"/>
    </source>
</evidence>
<dbReference type="PROSITE" id="PS51257">
    <property type="entry name" value="PROKAR_LIPOPROTEIN"/>
    <property type="match status" value="1"/>
</dbReference>
<evidence type="ECO:0000256" key="2">
    <source>
        <dbReference type="SAM" id="SignalP"/>
    </source>
</evidence>
<feature type="compositionally biased region" description="Polar residues" evidence="1">
    <location>
        <begin position="110"/>
        <end position="132"/>
    </location>
</feature>
<dbReference type="AlphaFoldDB" id="A0A918AJE7"/>
<protein>
    <submittedName>
        <fullName evidence="3">Uncharacterized protein</fullName>
    </submittedName>
</protein>
<feature type="chain" id="PRO_5039394963" evidence="2">
    <location>
        <begin position="21"/>
        <end position="150"/>
    </location>
</feature>
<accession>A0A918AJE7</accession>
<comment type="caution">
    <text evidence="3">The sequence shown here is derived from an EMBL/GenBank/DDBJ whole genome shotgun (WGS) entry which is preliminary data.</text>
</comment>
<name>A0A918AJE7_9PSEU</name>
<dbReference type="Proteomes" id="UP000639606">
    <property type="component" value="Unassembled WGS sequence"/>
</dbReference>
<feature type="signal peptide" evidence="2">
    <location>
        <begin position="1"/>
        <end position="20"/>
    </location>
</feature>
<reference evidence="3" key="1">
    <citation type="journal article" date="2014" name="Int. J. Syst. Evol. Microbiol.">
        <title>Complete genome sequence of Corynebacterium casei LMG S-19264T (=DSM 44701T), isolated from a smear-ripened cheese.</title>
        <authorList>
            <consortium name="US DOE Joint Genome Institute (JGI-PGF)"/>
            <person name="Walter F."/>
            <person name="Albersmeier A."/>
            <person name="Kalinowski J."/>
            <person name="Ruckert C."/>
        </authorList>
    </citation>
    <scope>NUCLEOTIDE SEQUENCE</scope>
    <source>
        <strain evidence="3">JCM 3313</strain>
    </source>
</reference>
<feature type="compositionally biased region" description="Low complexity" evidence="1">
    <location>
        <begin position="88"/>
        <end position="106"/>
    </location>
</feature>
<gene>
    <name evidence="3" type="ORF">GCM10010185_01470</name>
</gene>
<feature type="compositionally biased region" description="Polar residues" evidence="1">
    <location>
        <begin position="41"/>
        <end position="62"/>
    </location>
</feature>